<feature type="transmembrane region" description="Helical" evidence="13">
    <location>
        <begin position="164"/>
        <end position="183"/>
    </location>
</feature>
<dbReference type="InterPro" id="IPR013130">
    <property type="entry name" value="Fe3_Rdtase_TM_dom"/>
</dbReference>
<evidence type="ECO:0000256" key="12">
    <source>
        <dbReference type="ARBA" id="ARBA00023136"/>
    </source>
</evidence>
<dbReference type="GO" id="GO:0046872">
    <property type="term" value="F:metal ion binding"/>
    <property type="evidence" value="ECO:0007669"/>
    <property type="project" value="UniProtKB-KW"/>
</dbReference>
<protein>
    <submittedName>
        <fullName evidence="15">Iron reductase</fullName>
    </submittedName>
</protein>
<dbReference type="GO" id="GO:0050660">
    <property type="term" value="F:flavin adenine dinucleotide binding"/>
    <property type="evidence" value="ECO:0007669"/>
    <property type="project" value="TreeGrafter"/>
</dbReference>
<keyword evidence="8 13" id="KW-1133">Transmembrane helix</keyword>
<name>A0A7C9LA29_9RHOB</name>
<dbReference type="GO" id="GO:0016020">
    <property type="term" value="C:membrane"/>
    <property type="evidence" value="ECO:0007669"/>
    <property type="project" value="UniProtKB-SubCell"/>
</dbReference>
<keyword evidence="12 13" id="KW-0472">Membrane</keyword>
<dbReference type="Gene3D" id="3.40.50.80">
    <property type="entry name" value="Nucleotide-binding domain of ferredoxin-NADP reductase (FNR) module"/>
    <property type="match status" value="1"/>
</dbReference>
<reference evidence="15 16" key="1">
    <citation type="submission" date="2019-06" db="EMBL/GenBank/DDBJ databases">
        <title>Enrichment of Autotrophic Halophilic Microorganisms from Red Sea Brine Pool Using Microbial Electrosynthesis System.</title>
        <authorList>
            <person name="Alqahtani M.F."/>
            <person name="Bajracharya S."/>
            <person name="Katuri K.P."/>
            <person name="Ali M."/>
            <person name="Saikaly P.E."/>
        </authorList>
    </citation>
    <scope>NUCLEOTIDE SEQUENCE [LARGE SCALE GENOMIC DNA]</scope>
    <source>
        <strain evidence="15">MES6</strain>
    </source>
</reference>
<dbReference type="PRINTS" id="PR00410">
    <property type="entry name" value="PHEHYDRXLASE"/>
</dbReference>
<dbReference type="PANTHER" id="PTHR47354">
    <property type="entry name" value="NADH OXIDOREDUCTASE HCR"/>
    <property type="match status" value="1"/>
</dbReference>
<proteinExistence type="predicted"/>
<dbReference type="InterPro" id="IPR017927">
    <property type="entry name" value="FAD-bd_FR_type"/>
</dbReference>
<evidence type="ECO:0000256" key="8">
    <source>
        <dbReference type="ARBA" id="ARBA00022989"/>
    </source>
</evidence>
<organism evidence="15 16">
    <name type="scientific">Sediminimonas qiaohouensis</name>
    <dbReference type="NCBI Taxonomy" id="552061"/>
    <lineage>
        <taxon>Bacteria</taxon>
        <taxon>Pseudomonadati</taxon>
        <taxon>Pseudomonadota</taxon>
        <taxon>Alphaproteobacteria</taxon>
        <taxon>Rhodobacterales</taxon>
        <taxon>Roseobacteraceae</taxon>
        <taxon>Sediminimonas</taxon>
    </lineage>
</organism>
<keyword evidence="4 13" id="KW-0812">Transmembrane</keyword>
<comment type="caution">
    <text evidence="15">The sequence shown here is derived from an EMBL/GenBank/DDBJ whole genome shotgun (WGS) entry which is preliminary data.</text>
</comment>
<dbReference type="AlphaFoldDB" id="A0A7C9LA29"/>
<evidence type="ECO:0000256" key="10">
    <source>
        <dbReference type="ARBA" id="ARBA00023004"/>
    </source>
</evidence>
<gene>
    <name evidence="15" type="ORF">FH759_03445</name>
</gene>
<keyword evidence="11" id="KW-0411">Iron-sulfur</keyword>
<feature type="transmembrane region" description="Helical" evidence="13">
    <location>
        <begin position="195"/>
        <end position="217"/>
    </location>
</feature>
<comment type="subcellular location">
    <subcellularLocation>
        <location evidence="2">Membrane</location>
        <topology evidence="2">Multi-pass membrane protein</topology>
    </subcellularLocation>
</comment>
<evidence type="ECO:0000256" key="7">
    <source>
        <dbReference type="ARBA" id="ARBA00022827"/>
    </source>
</evidence>
<evidence type="ECO:0000256" key="1">
    <source>
        <dbReference type="ARBA" id="ARBA00001974"/>
    </source>
</evidence>
<feature type="transmembrane region" description="Helical" evidence="13">
    <location>
        <begin position="21"/>
        <end position="41"/>
    </location>
</feature>
<evidence type="ECO:0000256" key="11">
    <source>
        <dbReference type="ARBA" id="ARBA00023014"/>
    </source>
</evidence>
<evidence type="ECO:0000256" key="4">
    <source>
        <dbReference type="ARBA" id="ARBA00022692"/>
    </source>
</evidence>
<keyword evidence="6" id="KW-0479">Metal-binding</keyword>
<sequence length="489" mass="53250">MATRTQSQELRPTDDWPAFSARAMAAAYLLVCLLPLALAGVSRSAPLDPVEAIGAGLGLSGMAAMVVQVVTSGRFRHVSGGMGIDRIMAFHKIAAYWVLLVLLLHPLAYVLPTFLDDPARGVERLRAYLLLPDYRTGGAALLALVVLVVMGVARAVFRYEAWRGSHVILALIVLSAGMHHALTVGRLSSIGPLHWAWWAAAGVVVAAFAVLYGWRWFALHRRPWRLRAVNKKADRTWELHVDPAPGTAPLRYKAGQFVWMTEGARRFPLFDHPFSIASSPQREQLNLIIKEAGDFTRKIGDLAPGTLIGIDGPYGTFTLDRHHGDHVVLIAGGVGIAPIMGLLRDLVARRDPRPVRVAYAAGRPENMACLDEIEAAKTVLDLEVMLISEEPAEGWTNPTGLLDRGKLTELLGGLDPERAVVLMCGPGAMVTQVSDMLLDVGVPMNGIVYERFDYGGGLSARQDRQRTHAFLGLFMMLSISVIGLSVLLF</sequence>
<dbReference type="Pfam" id="PF00175">
    <property type="entry name" value="NAD_binding_1"/>
    <property type="match status" value="1"/>
</dbReference>
<dbReference type="PROSITE" id="PS51384">
    <property type="entry name" value="FAD_FR"/>
    <property type="match status" value="1"/>
</dbReference>
<accession>A0A7C9LA29</accession>
<dbReference type="Gene3D" id="2.40.30.10">
    <property type="entry name" value="Translation factors"/>
    <property type="match status" value="1"/>
</dbReference>
<feature type="transmembrane region" description="Helical" evidence="13">
    <location>
        <begin position="135"/>
        <end position="157"/>
    </location>
</feature>
<dbReference type="InterPro" id="IPR017938">
    <property type="entry name" value="Riboflavin_synthase-like_b-brl"/>
</dbReference>
<feature type="transmembrane region" description="Helical" evidence="13">
    <location>
        <begin position="469"/>
        <end position="488"/>
    </location>
</feature>
<dbReference type="InterPro" id="IPR001433">
    <property type="entry name" value="OxRdtase_FAD/NAD-bd"/>
</dbReference>
<dbReference type="InterPro" id="IPR039261">
    <property type="entry name" value="FNR_nucleotide-bd"/>
</dbReference>
<evidence type="ECO:0000256" key="2">
    <source>
        <dbReference type="ARBA" id="ARBA00004141"/>
    </source>
</evidence>
<evidence type="ECO:0000256" key="3">
    <source>
        <dbReference type="ARBA" id="ARBA00022630"/>
    </source>
</evidence>
<dbReference type="Pfam" id="PF08022">
    <property type="entry name" value="FAD_binding_8"/>
    <property type="match status" value="1"/>
</dbReference>
<keyword evidence="10" id="KW-0408">Iron</keyword>
<evidence type="ECO:0000313" key="16">
    <source>
        <dbReference type="Proteomes" id="UP000483078"/>
    </source>
</evidence>
<evidence type="ECO:0000256" key="5">
    <source>
        <dbReference type="ARBA" id="ARBA00022714"/>
    </source>
</evidence>
<dbReference type="InterPro" id="IPR050415">
    <property type="entry name" value="MRET"/>
</dbReference>
<dbReference type="EMBL" id="VENJ01000004">
    <property type="protein sequence ID" value="MTJ03738.1"/>
    <property type="molecule type" value="Genomic_DNA"/>
</dbReference>
<feature type="domain" description="FAD-binding FR-type" evidence="14">
    <location>
        <begin position="219"/>
        <end position="320"/>
    </location>
</feature>
<dbReference type="SUPFAM" id="SSF52343">
    <property type="entry name" value="Ferredoxin reductase-like, C-terminal NADP-linked domain"/>
    <property type="match status" value="1"/>
</dbReference>
<feature type="transmembrane region" description="Helical" evidence="13">
    <location>
        <begin position="94"/>
        <end position="115"/>
    </location>
</feature>
<keyword evidence="3" id="KW-0285">Flavoprotein</keyword>
<evidence type="ECO:0000259" key="14">
    <source>
        <dbReference type="PROSITE" id="PS51384"/>
    </source>
</evidence>
<dbReference type="RefSeq" id="WP_273248307.1">
    <property type="nucleotide sequence ID" value="NZ_VENJ01000004.1"/>
</dbReference>
<feature type="transmembrane region" description="Helical" evidence="13">
    <location>
        <begin position="53"/>
        <end position="73"/>
    </location>
</feature>
<evidence type="ECO:0000256" key="6">
    <source>
        <dbReference type="ARBA" id="ARBA00022723"/>
    </source>
</evidence>
<comment type="cofactor">
    <cofactor evidence="1">
        <name>FAD</name>
        <dbReference type="ChEBI" id="CHEBI:57692"/>
    </cofactor>
</comment>
<dbReference type="Pfam" id="PF01794">
    <property type="entry name" value="Ferric_reduct"/>
    <property type="match status" value="1"/>
</dbReference>
<dbReference type="GO" id="GO:0016491">
    <property type="term" value="F:oxidoreductase activity"/>
    <property type="evidence" value="ECO:0007669"/>
    <property type="project" value="UniProtKB-KW"/>
</dbReference>
<dbReference type="GO" id="GO:0051537">
    <property type="term" value="F:2 iron, 2 sulfur cluster binding"/>
    <property type="evidence" value="ECO:0007669"/>
    <property type="project" value="UniProtKB-KW"/>
</dbReference>
<evidence type="ECO:0000313" key="15">
    <source>
        <dbReference type="EMBL" id="MTJ03738.1"/>
    </source>
</evidence>
<dbReference type="Proteomes" id="UP000483078">
    <property type="component" value="Unassembled WGS sequence"/>
</dbReference>
<dbReference type="PANTHER" id="PTHR47354:SF8">
    <property type="entry name" value="1,2-PHENYLACETYL-COA EPOXIDASE, SUBUNIT E"/>
    <property type="match status" value="1"/>
</dbReference>
<dbReference type="InterPro" id="IPR013112">
    <property type="entry name" value="FAD-bd_8"/>
</dbReference>
<keyword evidence="7" id="KW-0274">FAD</keyword>
<evidence type="ECO:0000256" key="13">
    <source>
        <dbReference type="SAM" id="Phobius"/>
    </source>
</evidence>
<evidence type="ECO:0000256" key="9">
    <source>
        <dbReference type="ARBA" id="ARBA00023002"/>
    </source>
</evidence>
<keyword evidence="5" id="KW-0001">2Fe-2S</keyword>
<keyword evidence="9" id="KW-0560">Oxidoreductase</keyword>
<dbReference type="SUPFAM" id="SSF63380">
    <property type="entry name" value="Riboflavin synthase domain-like"/>
    <property type="match status" value="1"/>
</dbReference>